<dbReference type="EMBL" id="RCHT01000040">
    <property type="protein sequence ID" value="RLL07991.1"/>
    <property type="molecule type" value="Genomic_DNA"/>
</dbReference>
<organism evidence="2 3">
    <name type="scientific">Anaerotruncus massiliensis</name>
    <name type="common">ex Liu et al. 2021</name>
    <dbReference type="NCBI Taxonomy" id="2321404"/>
    <lineage>
        <taxon>Bacteria</taxon>
        <taxon>Bacillati</taxon>
        <taxon>Bacillota</taxon>
        <taxon>Clostridia</taxon>
        <taxon>Eubacteriales</taxon>
        <taxon>Oscillospiraceae</taxon>
        <taxon>Anaerotruncus</taxon>
    </lineage>
</organism>
<dbReference type="Proteomes" id="UP000276301">
    <property type="component" value="Unassembled WGS sequence"/>
</dbReference>
<evidence type="ECO:0000256" key="1">
    <source>
        <dbReference type="SAM" id="MobiDB-lite"/>
    </source>
</evidence>
<keyword evidence="3" id="KW-1185">Reference proteome</keyword>
<feature type="compositionally biased region" description="Low complexity" evidence="1">
    <location>
        <begin position="34"/>
        <end position="94"/>
    </location>
</feature>
<reference evidence="2 3" key="1">
    <citation type="submission" date="2018-10" db="EMBL/GenBank/DDBJ databases">
        <title>Anaerotruncus faecis sp. nov., isolated from human feces.</title>
        <authorList>
            <person name="Wang Y.-J."/>
        </authorList>
    </citation>
    <scope>NUCLEOTIDE SEQUENCE [LARGE SCALE GENOMIC DNA]</scope>
    <source>
        <strain evidence="2 3">22A2-44</strain>
    </source>
</reference>
<sequence length="149" mass="15653">MANKFTKSVLERQAKEMRQHPARAAKPAGGGETPAQEAAAAPAAQEAPQAAPAAIPAEQPEAAAAPAPKAAETPAEQPAPRARAARQPRPAAQPVDLTEFIVRDEGRMAKNKTFYLDAAVIDALHRAAVAQKVTDSKLVNDILRKILGL</sequence>
<feature type="compositionally biased region" description="Basic and acidic residues" evidence="1">
    <location>
        <begin position="9"/>
        <end position="19"/>
    </location>
</feature>
<accession>A0A498CSB7</accession>
<evidence type="ECO:0000313" key="2">
    <source>
        <dbReference type="EMBL" id="RLL07991.1"/>
    </source>
</evidence>
<dbReference type="AlphaFoldDB" id="A0A498CSB7"/>
<proteinExistence type="predicted"/>
<dbReference type="RefSeq" id="WP_121587576.1">
    <property type="nucleotide sequence ID" value="NZ_RCHT01000040.1"/>
</dbReference>
<feature type="region of interest" description="Disordered" evidence="1">
    <location>
        <begin position="1"/>
        <end position="97"/>
    </location>
</feature>
<name>A0A498CSB7_9FIRM</name>
<gene>
    <name evidence="2" type="ORF">D4A47_12820</name>
</gene>
<evidence type="ECO:0000313" key="3">
    <source>
        <dbReference type="Proteomes" id="UP000276301"/>
    </source>
</evidence>
<comment type="caution">
    <text evidence="2">The sequence shown here is derived from an EMBL/GenBank/DDBJ whole genome shotgun (WGS) entry which is preliminary data.</text>
</comment>
<protein>
    <submittedName>
        <fullName evidence="2">Uncharacterized protein</fullName>
    </submittedName>
</protein>